<comment type="caution">
    <text evidence="2">The sequence shown here is derived from an EMBL/GenBank/DDBJ whole genome shotgun (WGS) entry which is preliminary data.</text>
</comment>
<feature type="compositionally biased region" description="Polar residues" evidence="1">
    <location>
        <begin position="728"/>
        <end position="742"/>
    </location>
</feature>
<dbReference type="AlphaFoldDB" id="A0AAE0I6C8"/>
<name>A0AAE0I6C8_9PEZI</name>
<dbReference type="EMBL" id="JAUEDM010000004">
    <property type="protein sequence ID" value="KAK3319154.1"/>
    <property type="molecule type" value="Genomic_DNA"/>
</dbReference>
<dbReference type="Proteomes" id="UP001283341">
    <property type="component" value="Unassembled WGS sequence"/>
</dbReference>
<reference evidence="2" key="1">
    <citation type="journal article" date="2023" name="Mol. Phylogenet. Evol.">
        <title>Genome-scale phylogeny and comparative genomics of the fungal order Sordariales.</title>
        <authorList>
            <person name="Hensen N."/>
            <person name="Bonometti L."/>
            <person name="Westerberg I."/>
            <person name="Brannstrom I.O."/>
            <person name="Guillou S."/>
            <person name="Cros-Aarteil S."/>
            <person name="Calhoun S."/>
            <person name="Haridas S."/>
            <person name="Kuo A."/>
            <person name="Mondo S."/>
            <person name="Pangilinan J."/>
            <person name="Riley R."/>
            <person name="LaButti K."/>
            <person name="Andreopoulos B."/>
            <person name="Lipzen A."/>
            <person name="Chen C."/>
            <person name="Yan M."/>
            <person name="Daum C."/>
            <person name="Ng V."/>
            <person name="Clum A."/>
            <person name="Steindorff A."/>
            <person name="Ohm R.A."/>
            <person name="Martin F."/>
            <person name="Silar P."/>
            <person name="Natvig D.O."/>
            <person name="Lalanne C."/>
            <person name="Gautier V."/>
            <person name="Ament-Velasquez S.L."/>
            <person name="Kruys A."/>
            <person name="Hutchinson M.I."/>
            <person name="Powell A.J."/>
            <person name="Barry K."/>
            <person name="Miller A.N."/>
            <person name="Grigoriev I.V."/>
            <person name="Debuchy R."/>
            <person name="Gladieux P."/>
            <person name="Hiltunen Thoren M."/>
            <person name="Johannesson H."/>
        </authorList>
    </citation>
    <scope>NUCLEOTIDE SEQUENCE</scope>
    <source>
        <strain evidence="2">CBS 118394</strain>
    </source>
</reference>
<feature type="region of interest" description="Disordered" evidence="1">
    <location>
        <begin position="718"/>
        <end position="742"/>
    </location>
</feature>
<protein>
    <submittedName>
        <fullName evidence="2">Uncharacterized protein</fullName>
    </submittedName>
</protein>
<proteinExistence type="predicted"/>
<feature type="compositionally biased region" description="Low complexity" evidence="1">
    <location>
        <begin position="718"/>
        <end position="727"/>
    </location>
</feature>
<accession>A0AAE0I6C8</accession>
<evidence type="ECO:0000256" key="1">
    <source>
        <dbReference type="SAM" id="MobiDB-lite"/>
    </source>
</evidence>
<evidence type="ECO:0000313" key="2">
    <source>
        <dbReference type="EMBL" id="KAK3319154.1"/>
    </source>
</evidence>
<gene>
    <name evidence="2" type="ORF">B0H66DRAFT_558884</name>
</gene>
<evidence type="ECO:0000313" key="3">
    <source>
        <dbReference type="Proteomes" id="UP001283341"/>
    </source>
</evidence>
<sequence>MPVPGRRPSWQQQLRQTRASDALMAGKPDRFPLTEVQEIANWLLRDRSPATAFTRRRSVIPHTDECDVLFANELSTVKGELAFHEAAIIASLHLLSYDQARGQIFSLRPSSVPDPTDVFFDHRLSVYLQCIILSQRANPDVCSEDEVTAAKELFGVAKGRVKGFPSILRLLQAVGRETCEALMPVALVKKVLKKSHYRDNLVKELEELRRARKWFDAYKLAYDLRNVIGLPRADKLLCDIFPDYTMWATWRPNVKRITSWEGENLAPYRKRLAPVLDLEGPDTTGQQRKTLRMSSPGAFAGLGHPGFSSDRHILDRLLDDLDTSLTIGPATVDLLVALCIETNSLSPRCLDQLEAAMELRHDPSSKALAGLIRAITSKTSSSASTMAFAAALPVLTIYPQLRKQFGAVNDLARRSPTALSAAQHQFCRSLAEDRASERLAVGVLALGNALLHADWLHEHWQPAYINMLRNLPTERETKEKMVMLNNTHSHATKISVLDFLATRLGGALLSSSFPTTPSPLSPSSPGATPTTPLLPVVTEDPIWYSQLDIERSALRRLLRGTAFQHLSSSITTACLNQSLAEPDTLIREITRIIVDNTDQVCVNLTIFLGKWIASSSSGGKLHESWRTLLLQMMRERPPGMLERCGNQLTLSTWESWVDNLTRVFGDKHLDVVGDGSIGVAGFTNARFSEWTQRKQSAHTRHKMGGLVMRSVSTTTTITRASATSGSSDFTASSGTPVSMASP</sequence>
<organism evidence="2 3">
    <name type="scientific">Apodospora peruviana</name>
    <dbReference type="NCBI Taxonomy" id="516989"/>
    <lineage>
        <taxon>Eukaryota</taxon>
        <taxon>Fungi</taxon>
        <taxon>Dikarya</taxon>
        <taxon>Ascomycota</taxon>
        <taxon>Pezizomycotina</taxon>
        <taxon>Sordariomycetes</taxon>
        <taxon>Sordariomycetidae</taxon>
        <taxon>Sordariales</taxon>
        <taxon>Lasiosphaeriaceae</taxon>
        <taxon>Apodospora</taxon>
    </lineage>
</organism>
<keyword evidence="3" id="KW-1185">Reference proteome</keyword>
<reference evidence="2" key="2">
    <citation type="submission" date="2023-06" db="EMBL/GenBank/DDBJ databases">
        <authorList>
            <consortium name="Lawrence Berkeley National Laboratory"/>
            <person name="Haridas S."/>
            <person name="Hensen N."/>
            <person name="Bonometti L."/>
            <person name="Westerberg I."/>
            <person name="Brannstrom I.O."/>
            <person name="Guillou S."/>
            <person name="Cros-Aarteil S."/>
            <person name="Calhoun S."/>
            <person name="Kuo A."/>
            <person name="Mondo S."/>
            <person name="Pangilinan J."/>
            <person name="Riley R."/>
            <person name="Labutti K."/>
            <person name="Andreopoulos B."/>
            <person name="Lipzen A."/>
            <person name="Chen C."/>
            <person name="Yanf M."/>
            <person name="Daum C."/>
            <person name="Ng V."/>
            <person name="Clum A."/>
            <person name="Steindorff A."/>
            <person name="Ohm R."/>
            <person name="Martin F."/>
            <person name="Silar P."/>
            <person name="Natvig D."/>
            <person name="Lalanne C."/>
            <person name="Gautier V."/>
            <person name="Ament-Velasquez S.L."/>
            <person name="Kruys A."/>
            <person name="Hutchinson M.I."/>
            <person name="Powell A.J."/>
            <person name="Barry K."/>
            <person name="Miller A.N."/>
            <person name="Grigoriev I.V."/>
            <person name="Debuchy R."/>
            <person name="Gladieux P."/>
            <person name="Thoren M.H."/>
            <person name="Johannesson H."/>
        </authorList>
    </citation>
    <scope>NUCLEOTIDE SEQUENCE</scope>
    <source>
        <strain evidence="2">CBS 118394</strain>
    </source>
</reference>